<keyword evidence="1" id="KW-0812">Transmembrane</keyword>
<evidence type="ECO:0000313" key="2">
    <source>
        <dbReference type="EMBL" id="SVD52936.1"/>
    </source>
</evidence>
<reference evidence="2" key="1">
    <citation type="submission" date="2018-05" db="EMBL/GenBank/DDBJ databases">
        <authorList>
            <person name="Lanie J.A."/>
            <person name="Ng W.-L."/>
            <person name="Kazmierczak K.M."/>
            <person name="Andrzejewski T.M."/>
            <person name="Davidsen T.M."/>
            <person name="Wayne K.J."/>
            <person name="Tettelin H."/>
            <person name="Glass J.I."/>
            <person name="Rusch D."/>
            <person name="Podicherti R."/>
            <person name="Tsui H.-C.T."/>
            <person name="Winkler M.E."/>
        </authorList>
    </citation>
    <scope>NUCLEOTIDE SEQUENCE</scope>
</reference>
<feature type="non-terminal residue" evidence="2">
    <location>
        <position position="36"/>
    </location>
</feature>
<keyword evidence="1" id="KW-0472">Membrane</keyword>
<evidence type="ECO:0000256" key="1">
    <source>
        <dbReference type="SAM" id="Phobius"/>
    </source>
</evidence>
<keyword evidence="1" id="KW-1133">Transmembrane helix</keyword>
<proteinExistence type="predicted"/>
<name>A0A382W270_9ZZZZ</name>
<feature type="transmembrane region" description="Helical" evidence="1">
    <location>
        <begin position="6"/>
        <end position="24"/>
    </location>
</feature>
<protein>
    <submittedName>
        <fullName evidence="2">Uncharacterized protein</fullName>
    </submittedName>
</protein>
<dbReference type="PROSITE" id="PS51257">
    <property type="entry name" value="PROKAR_LIPOPROTEIN"/>
    <property type="match status" value="1"/>
</dbReference>
<sequence length="36" mass="4052">MKILRIFGLIGLVIYTIFLMMACGRGPENDSTSNEF</sequence>
<dbReference type="AlphaFoldDB" id="A0A382W270"/>
<dbReference type="EMBL" id="UINC01156492">
    <property type="protein sequence ID" value="SVD52936.1"/>
    <property type="molecule type" value="Genomic_DNA"/>
</dbReference>
<organism evidence="2">
    <name type="scientific">marine metagenome</name>
    <dbReference type="NCBI Taxonomy" id="408172"/>
    <lineage>
        <taxon>unclassified sequences</taxon>
        <taxon>metagenomes</taxon>
        <taxon>ecological metagenomes</taxon>
    </lineage>
</organism>
<gene>
    <name evidence="2" type="ORF">METZ01_LOCUS405790</name>
</gene>
<accession>A0A382W270</accession>